<evidence type="ECO:0008006" key="2">
    <source>
        <dbReference type="Google" id="ProtNLM"/>
    </source>
</evidence>
<gene>
    <name evidence="1" type="ORF">ENN90_08795</name>
</gene>
<protein>
    <recommendedName>
        <fullName evidence="2">tRNA_anti-like</fullName>
    </recommendedName>
</protein>
<dbReference type="AlphaFoldDB" id="A0A831LBM7"/>
<dbReference type="InterPro" id="IPR024422">
    <property type="entry name" value="Protein_unknown_function_OB"/>
</dbReference>
<proteinExistence type="predicted"/>
<sequence>MMKGLIAGIVIGAGVGLYLFNMPHRDVQNTKTDFSLTSSALVAEYLTDQNAANEKYLAADGESKILEVSGTVSKISENFNGQKVVLLKDQSDKAGVSATFTEETAEQVSAIQVGQTIRIKGVIRSGATYDQDLGLYENVILEKSAIVK</sequence>
<accession>A0A831LBM7</accession>
<organism evidence="1">
    <name type="scientific">Mariniphaga anaerophila</name>
    <dbReference type="NCBI Taxonomy" id="1484053"/>
    <lineage>
        <taxon>Bacteria</taxon>
        <taxon>Pseudomonadati</taxon>
        <taxon>Bacteroidota</taxon>
        <taxon>Bacteroidia</taxon>
        <taxon>Marinilabiliales</taxon>
        <taxon>Prolixibacteraceae</taxon>
        <taxon>Mariniphaga</taxon>
    </lineage>
</organism>
<dbReference type="Pfam" id="PF12869">
    <property type="entry name" value="tRNA_anti-like"/>
    <property type="match status" value="1"/>
</dbReference>
<reference evidence="1" key="1">
    <citation type="journal article" date="2020" name="mSystems">
        <title>Genome- and Community-Level Interaction Insights into Carbon Utilization and Element Cycling Functions of Hydrothermarchaeota in Hydrothermal Sediment.</title>
        <authorList>
            <person name="Zhou Z."/>
            <person name="Liu Y."/>
            <person name="Xu W."/>
            <person name="Pan J."/>
            <person name="Luo Z.H."/>
            <person name="Li M."/>
        </authorList>
    </citation>
    <scope>NUCLEOTIDE SEQUENCE [LARGE SCALE GENOMIC DNA]</scope>
    <source>
        <strain evidence="1">SpSt-1217</strain>
    </source>
</reference>
<name>A0A831LBM7_9BACT</name>
<comment type="caution">
    <text evidence="1">The sequence shown here is derived from an EMBL/GenBank/DDBJ whole genome shotgun (WGS) entry which is preliminary data.</text>
</comment>
<dbReference type="EMBL" id="DSDK01000476">
    <property type="protein sequence ID" value="HDR51699.1"/>
    <property type="molecule type" value="Genomic_DNA"/>
</dbReference>
<dbReference type="Proteomes" id="UP000886047">
    <property type="component" value="Unassembled WGS sequence"/>
</dbReference>
<evidence type="ECO:0000313" key="1">
    <source>
        <dbReference type="EMBL" id="HDR51699.1"/>
    </source>
</evidence>